<evidence type="ECO:0000313" key="1">
    <source>
        <dbReference type="EMBL" id="MDW8549551.1"/>
    </source>
</evidence>
<organism evidence="1 2">
    <name type="scientific">Epilithonimonas ginsengisoli</name>
    <dbReference type="NCBI Taxonomy" id="1245592"/>
    <lineage>
        <taxon>Bacteria</taxon>
        <taxon>Pseudomonadati</taxon>
        <taxon>Bacteroidota</taxon>
        <taxon>Flavobacteriia</taxon>
        <taxon>Flavobacteriales</taxon>
        <taxon>Weeksellaceae</taxon>
        <taxon>Chryseobacterium group</taxon>
        <taxon>Epilithonimonas</taxon>
    </lineage>
</organism>
<gene>
    <name evidence="1" type="ORF">NG800_011565</name>
</gene>
<accession>A0ABU4JIQ8</accession>
<dbReference type="Proteomes" id="UP001204439">
    <property type="component" value="Unassembled WGS sequence"/>
</dbReference>
<sequence length="192" mass="22683">MSSFYEFYNTRYCPAKVAGHFIKDEYHFYFKSTKSKLRYCVEGIYHEENFFALKYYCKTHKLSKNRYSIHTNTFEANKIIDSCLQAIPLLIDIYPDCSFVAVGARSIKSESAEPAQNNRRYKIYCQKLMNFFGSNSDYVMIMLPDISGMALVYVKDLEFSSLRTRRRAIRQRIAKIKKVVHDCYEDIQILEI</sequence>
<dbReference type="RefSeq" id="WP_131797780.1">
    <property type="nucleotide sequence ID" value="NZ_JAMXLT020000019.1"/>
</dbReference>
<reference evidence="1 2" key="1">
    <citation type="submission" date="2023-11" db="EMBL/GenBank/DDBJ databases">
        <title>First isolation, identification, and characterization of non-pathogenic Epilithonimonas ginsengisoli isolated from diseased farmed rainbow trout (Oncorhynchus mykiss) in Chile.</title>
        <authorList>
            <person name="Miranda C.D."/>
            <person name="Irgang R."/>
            <person name="Concha C."/>
            <person name="Rojas R."/>
            <person name="Avendano R."/>
        </authorList>
    </citation>
    <scope>NUCLEOTIDE SEQUENCE [LARGE SCALE GENOMIC DNA]</scope>
    <source>
        <strain evidence="1 2">FP99</strain>
    </source>
</reference>
<comment type="caution">
    <text evidence="1">The sequence shown here is derived from an EMBL/GenBank/DDBJ whole genome shotgun (WGS) entry which is preliminary data.</text>
</comment>
<name>A0ABU4JIQ8_9FLAO</name>
<dbReference type="EMBL" id="JAMXLT020000019">
    <property type="protein sequence ID" value="MDW8549551.1"/>
    <property type="molecule type" value="Genomic_DNA"/>
</dbReference>
<protein>
    <submittedName>
        <fullName evidence="1">Uncharacterized protein</fullName>
    </submittedName>
</protein>
<keyword evidence="2" id="KW-1185">Reference proteome</keyword>
<evidence type="ECO:0000313" key="2">
    <source>
        <dbReference type="Proteomes" id="UP001204439"/>
    </source>
</evidence>
<proteinExistence type="predicted"/>